<name>A0A2N9LY01_9BACT</name>
<protein>
    <recommendedName>
        <fullName evidence="4">VCBS repeat-containing protein</fullName>
    </recommendedName>
</protein>
<evidence type="ECO:0000313" key="2">
    <source>
        <dbReference type="EMBL" id="SPE28094.1"/>
    </source>
</evidence>
<dbReference type="EMBL" id="OKRB01000123">
    <property type="protein sequence ID" value="SPE28094.1"/>
    <property type="molecule type" value="Genomic_DNA"/>
</dbReference>
<proteinExistence type="predicted"/>
<dbReference type="InterPro" id="IPR028994">
    <property type="entry name" value="Integrin_alpha_N"/>
</dbReference>
<dbReference type="Proteomes" id="UP000239735">
    <property type="component" value="Unassembled WGS sequence"/>
</dbReference>
<gene>
    <name evidence="2" type="ORF">SBA5_630007</name>
</gene>
<dbReference type="Gene3D" id="2.130.10.130">
    <property type="entry name" value="Integrin alpha, N-terminal"/>
    <property type="match status" value="1"/>
</dbReference>
<reference evidence="3" key="1">
    <citation type="submission" date="2018-02" db="EMBL/GenBank/DDBJ databases">
        <authorList>
            <person name="Hausmann B."/>
        </authorList>
    </citation>
    <scope>NUCLEOTIDE SEQUENCE [LARGE SCALE GENOMIC DNA]</scope>
    <source>
        <strain evidence="3">Peat soil MAG SbA5</strain>
    </source>
</reference>
<evidence type="ECO:0000256" key="1">
    <source>
        <dbReference type="SAM" id="MobiDB-lite"/>
    </source>
</evidence>
<dbReference type="SUPFAM" id="SSF69318">
    <property type="entry name" value="Integrin alpha N-terminal domain"/>
    <property type="match status" value="1"/>
</dbReference>
<sequence length="274" mass="29315">MGDNPARTTKRDRVEDGNALRAVGVNRGSRLAFASPCEKGSLKSILGPERMKVRCLIPGFVLAALSLVAPPLWAQDGLDGAVSRLGTTKGFLHQPFEQRLAAADFDNDQKPDGAVLVDAGQFRGQKTFRIELHVTAGNNSDLTFESNDFAPAISALDVNQDGAPDIVVEEAFTHKRLYVWLNDGHGNFREARTEDFPSTGRDGPYQFKAPSLAQDCPAVYLPSKLGSELSIASAAVPSFGSLAGGRQIRPVAPAFQTQADAPNPTRGPPSFLSL</sequence>
<accession>A0A2N9LY01</accession>
<evidence type="ECO:0008006" key="4">
    <source>
        <dbReference type="Google" id="ProtNLM"/>
    </source>
</evidence>
<dbReference type="AlphaFoldDB" id="A0A2N9LY01"/>
<organism evidence="2 3">
    <name type="scientific">Candidatus Sulfuritelmatomonas gaucii</name>
    <dbReference type="NCBI Taxonomy" id="2043161"/>
    <lineage>
        <taxon>Bacteria</taxon>
        <taxon>Pseudomonadati</taxon>
        <taxon>Acidobacteriota</taxon>
        <taxon>Terriglobia</taxon>
        <taxon>Terriglobales</taxon>
        <taxon>Acidobacteriaceae</taxon>
        <taxon>Candidatus Sulfuritelmatomonas</taxon>
    </lineage>
</organism>
<evidence type="ECO:0000313" key="3">
    <source>
        <dbReference type="Proteomes" id="UP000239735"/>
    </source>
</evidence>
<feature type="region of interest" description="Disordered" evidence="1">
    <location>
        <begin position="254"/>
        <end position="274"/>
    </location>
</feature>